<sequence>MYIAFLGHIFSGGGIQVDPKKTAAIKNWPRRLSSLDIWSLLGLTSYYRRFLEGYYSIALPLTSLIQKKVKFLCVHVDMFTDHKSLQYVFKKKDLNLNQRIWLELLKDYNMSVIYHPSKANIVIDTLSRLSMDVKAKQNLDQVFVELKKPVSKKAIEAFSQWRGGVICYQGLCVPNVDELRSLILVEAHISQYSIHLSPRCTKICEGSAAPSQGLRPPSRPVKGTTARGGSRGPLNSGPPNLPWGLTASPTMGGTTTRSGHHGREDPRGRGWQWLGALLAALAP</sequence>
<evidence type="ECO:0000256" key="1">
    <source>
        <dbReference type="SAM" id="MobiDB-lite"/>
    </source>
</evidence>
<evidence type="ECO:0000313" key="2">
    <source>
        <dbReference type="EMBL" id="WMV49840.1"/>
    </source>
</evidence>
<keyword evidence="3" id="KW-1185">Reference proteome</keyword>
<name>A0AAF0UNP8_SOLVR</name>
<dbReference type="InterPro" id="IPR043502">
    <property type="entry name" value="DNA/RNA_pol_sf"/>
</dbReference>
<accession>A0AAF0UNP8</accession>
<dbReference type="AlphaFoldDB" id="A0AAF0UNP8"/>
<dbReference type="PANTHER" id="PTHR37984">
    <property type="entry name" value="PROTEIN CBG26694"/>
    <property type="match status" value="1"/>
</dbReference>
<dbReference type="SUPFAM" id="SSF56672">
    <property type="entry name" value="DNA/RNA polymerases"/>
    <property type="match status" value="1"/>
</dbReference>
<dbReference type="EMBL" id="CP133621">
    <property type="protein sequence ID" value="WMV49840.1"/>
    <property type="molecule type" value="Genomic_DNA"/>
</dbReference>
<dbReference type="InterPro" id="IPR043128">
    <property type="entry name" value="Rev_trsase/Diguanyl_cyclase"/>
</dbReference>
<proteinExistence type="predicted"/>
<dbReference type="PANTHER" id="PTHR37984:SF5">
    <property type="entry name" value="PROTEIN NYNRIN-LIKE"/>
    <property type="match status" value="1"/>
</dbReference>
<feature type="region of interest" description="Disordered" evidence="1">
    <location>
        <begin position="207"/>
        <end position="269"/>
    </location>
</feature>
<dbReference type="InterPro" id="IPR050951">
    <property type="entry name" value="Retrovirus_Pol_polyprotein"/>
</dbReference>
<dbReference type="Proteomes" id="UP001234989">
    <property type="component" value="Chromosome 10"/>
</dbReference>
<evidence type="ECO:0000313" key="3">
    <source>
        <dbReference type="Proteomes" id="UP001234989"/>
    </source>
</evidence>
<organism evidence="2 3">
    <name type="scientific">Solanum verrucosum</name>
    <dbReference type="NCBI Taxonomy" id="315347"/>
    <lineage>
        <taxon>Eukaryota</taxon>
        <taxon>Viridiplantae</taxon>
        <taxon>Streptophyta</taxon>
        <taxon>Embryophyta</taxon>
        <taxon>Tracheophyta</taxon>
        <taxon>Spermatophyta</taxon>
        <taxon>Magnoliopsida</taxon>
        <taxon>eudicotyledons</taxon>
        <taxon>Gunneridae</taxon>
        <taxon>Pentapetalae</taxon>
        <taxon>asterids</taxon>
        <taxon>lamiids</taxon>
        <taxon>Solanales</taxon>
        <taxon>Solanaceae</taxon>
        <taxon>Solanoideae</taxon>
        <taxon>Solaneae</taxon>
        <taxon>Solanum</taxon>
    </lineage>
</organism>
<gene>
    <name evidence="2" type="ORF">MTR67_043225</name>
</gene>
<evidence type="ECO:0008006" key="4">
    <source>
        <dbReference type="Google" id="ProtNLM"/>
    </source>
</evidence>
<dbReference type="Gene3D" id="3.30.70.270">
    <property type="match status" value="1"/>
</dbReference>
<reference evidence="2" key="1">
    <citation type="submission" date="2023-08" db="EMBL/GenBank/DDBJ databases">
        <title>A de novo genome assembly of Solanum verrucosum Schlechtendal, a Mexican diploid species geographically isolated from the other diploid A-genome species in potato relatives.</title>
        <authorList>
            <person name="Hosaka K."/>
        </authorList>
    </citation>
    <scope>NUCLEOTIDE SEQUENCE</scope>
    <source>
        <tissue evidence="2">Young leaves</tissue>
    </source>
</reference>
<protein>
    <recommendedName>
        <fullName evidence="4">Reverse transcriptase RNase H-like domain-containing protein</fullName>
    </recommendedName>
</protein>